<reference evidence="6" key="2">
    <citation type="submission" date="2016-07" db="EMBL/GenBank/DDBJ databases">
        <authorList>
            <person name="See-Too W.S."/>
        </authorList>
    </citation>
    <scope>NUCLEOTIDE SEQUENCE [LARGE SCALE GENOMIC DNA]</scope>
    <source>
        <strain evidence="6">DSM 14505</strain>
    </source>
</reference>
<keyword evidence="1" id="KW-0472">Membrane</keyword>
<keyword evidence="6" id="KW-1185">Reference proteome</keyword>
<proteinExistence type="predicted"/>
<keyword evidence="1" id="KW-0812">Transmembrane</keyword>
<keyword evidence="1" id="KW-1133">Transmembrane helix</keyword>
<evidence type="ECO:0000313" key="4">
    <source>
        <dbReference type="EMBL" id="EIM05128.1"/>
    </source>
</evidence>
<organism evidence="4 5">
    <name type="scientific">Planococcus antarcticus DSM 14505</name>
    <dbReference type="NCBI Taxonomy" id="1185653"/>
    <lineage>
        <taxon>Bacteria</taxon>
        <taxon>Bacillati</taxon>
        <taxon>Bacillota</taxon>
        <taxon>Bacilli</taxon>
        <taxon>Bacillales</taxon>
        <taxon>Caryophanaceae</taxon>
        <taxon>Planococcus</taxon>
    </lineage>
</organism>
<dbReference type="EMBL" id="CP016534">
    <property type="protein sequence ID" value="ANU10805.1"/>
    <property type="molecule type" value="Genomic_DNA"/>
</dbReference>
<dbReference type="RefSeq" id="WP_006831470.1">
    <property type="nucleotide sequence ID" value="NZ_AJYB01000088.1"/>
</dbReference>
<name>A0A1C7DH61_9BACL</name>
<dbReference type="Proteomes" id="UP000092661">
    <property type="component" value="Chromosome"/>
</dbReference>
<feature type="signal peptide" evidence="2">
    <location>
        <begin position="1"/>
        <end position="20"/>
    </location>
</feature>
<dbReference type="Proteomes" id="UP000004725">
    <property type="component" value="Unassembled WGS sequence"/>
</dbReference>
<gene>
    <name evidence="4" type="ORF">A1A1_17655</name>
    <name evidence="3" type="ORF">BBH88_11030</name>
</gene>
<dbReference type="EMBL" id="AJYB01000088">
    <property type="protein sequence ID" value="EIM05128.1"/>
    <property type="molecule type" value="Genomic_DNA"/>
</dbReference>
<dbReference type="OrthoDB" id="9968733at2"/>
<evidence type="ECO:0000256" key="2">
    <source>
        <dbReference type="SAM" id="SignalP"/>
    </source>
</evidence>
<evidence type="ECO:0000313" key="5">
    <source>
        <dbReference type="Proteomes" id="UP000004725"/>
    </source>
</evidence>
<sequence length="145" mass="16086">MKKTVLLLVLSLFMSSQTLANVTNEKPANSMIAVSKVQPVIALINVSAKCRAQESLLPAEIAEWPSSRSFKTSSVESGIKQQEPVIQVTVIKTQFEVPKVEAEQKVAKANLDEEAGQVNWETAIIVMCIAFLVYLINRKKRQDIE</sequence>
<protein>
    <recommendedName>
        <fullName evidence="7">Sporulation protein</fullName>
    </recommendedName>
</protein>
<feature type="transmembrane region" description="Helical" evidence="1">
    <location>
        <begin position="118"/>
        <end position="136"/>
    </location>
</feature>
<feature type="chain" id="PRO_5044556552" description="Sporulation protein" evidence="2">
    <location>
        <begin position="21"/>
        <end position="145"/>
    </location>
</feature>
<evidence type="ECO:0000313" key="6">
    <source>
        <dbReference type="Proteomes" id="UP000092661"/>
    </source>
</evidence>
<evidence type="ECO:0000313" key="3">
    <source>
        <dbReference type="EMBL" id="ANU10805.1"/>
    </source>
</evidence>
<reference evidence="4 5" key="1">
    <citation type="journal article" date="2012" name="J. Bacteriol.">
        <title>Genome Sequence of the Antarctic Psychrophile Bacterium Planococcus antarcticus DSM 14505.</title>
        <authorList>
            <person name="Margolles A."/>
            <person name="Gueimonde M."/>
            <person name="Sanchez B."/>
        </authorList>
    </citation>
    <scope>NUCLEOTIDE SEQUENCE [LARGE SCALE GENOMIC DNA]</scope>
    <source>
        <strain evidence="4 5">DSM 14505</strain>
    </source>
</reference>
<reference evidence="3" key="3">
    <citation type="submission" date="2016-10" db="EMBL/GenBank/DDBJ databases">
        <authorList>
            <person name="See-Too W.S."/>
        </authorList>
    </citation>
    <scope>NUCLEOTIDE SEQUENCE</scope>
    <source>
        <strain evidence="3">DSM 14505</strain>
    </source>
</reference>
<keyword evidence="2" id="KW-0732">Signal</keyword>
<dbReference type="KEGG" id="pana:BBH88_11030"/>
<dbReference type="AlphaFoldDB" id="A0A1C7DH61"/>
<evidence type="ECO:0000256" key="1">
    <source>
        <dbReference type="SAM" id="Phobius"/>
    </source>
</evidence>
<accession>A0A1C7DH61</accession>
<evidence type="ECO:0008006" key="7">
    <source>
        <dbReference type="Google" id="ProtNLM"/>
    </source>
</evidence>